<keyword evidence="5 8" id="KW-0472">Membrane</keyword>
<sequence>MSLSTAIALLLLSSNASKKASENTTLPQMVNNTFVVEIVSSIHHLYQFENFVFFISPNLALNSQMAEDFLQEFWQGFPMVSSVLMINNNQSMRGFLSTSSLCVVLTTHQEDPIMNMAAASMEGVRYLKTIFIFFPMEKRRQTEDKLQEYVFFETIQLLYEWIWRTQFINTVLVTTQNNVFIQEPYPVTNVINLTAQWNVRNFFVPYRSNFKGYVVKSPLRHDPPRIFYMTRSPYGFRKNHRVSGVSGKLFMSFLSYINATYAKNDNDQLETEPVKLDRIIEMVDNQELEVSLHSYTDMLKSQAGNSYPIGINDWCIMVPYRNRSPEHLYLKKSFRRYTWWLLFLSIGYVTLAIWLCTPSESRDLGLSFVQTINSLLLIVPLKFLTLPIFRMRYMFIVLFVWGFFVSNFYLTKMASYLTASPEIPQINTYEDVIAEKLPIMVMPYEYAIMQSYNFPQAFMDLVVNASDKLEMDQHRDNFNTSYGYSTQTDRWIFENLQQRYMKSPLFRLTDMCIGPFNHVFPMLRDSHFQQPLETFILTAVQAGLMRHWERKAFGDALYLGYAHLIMVDDPEKPLTMDFFRSIWIVWWLGMVTSGLILCLEIKHISWQRITTACGRIGHRVRNKLNGKREYKERRNGLFVRTKRDDSAMF</sequence>
<evidence type="ECO:0000256" key="1">
    <source>
        <dbReference type="ARBA" id="ARBA00004651"/>
    </source>
</evidence>
<evidence type="ECO:0000313" key="11">
    <source>
        <dbReference type="Proteomes" id="UP000095300"/>
    </source>
</evidence>
<evidence type="ECO:0000256" key="9">
    <source>
        <dbReference type="SAM" id="SignalP"/>
    </source>
</evidence>
<feature type="signal peptide" evidence="9">
    <location>
        <begin position="1"/>
        <end position="21"/>
    </location>
</feature>
<evidence type="ECO:0000256" key="3">
    <source>
        <dbReference type="ARBA" id="ARBA00022692"/>
    </source>
</evidence>
<dbReference type="EnsemblMetazoa" id="SCAU012843-RA">
    <property type="protein sequence ID" value="SCAU012843-PA"/>
    <property type="gene ID" value="SCAU012843"/>
</dbReference>
<dbReference type="PANTHER" id="PTHR42643:SF39">
    <property type="entry name" value="IONOTROPIC RECEPTOR 56A-RELATED"/>
    <property type="match status" value="1"/>
</dbReference>
<organism evidence="10 11">
    <name type="scientific">Stomoxys calcitrans</name>
    <name type="common">Stable fly</name>
    <name type="synonym">Conops calcitrans</name>
    <dbReference type="NCBI Taxonomy" id="35570"/>
    <lineage>
        <taxon>Eukaryota</taxon>
        <taxon>Metazoa</taxon>
        <taxon>Ecdysozoa</taxon>
        <taxon>Arthropoda</taxon>
        <taxon>Hexapoda</taxon>
        <taxon>Insecta</taxon>
        <taxon>Pterygota</taxon>
        <taxon>Neoptera</taxon>
        <taxon>Endopterygota</taxon>
        <taxon>Diptera</taxon>
        <taxon>Brachycera</taxon>
        <taxon>Muscomorpha</taxon>
        <taxon>Muscoidea</taxon>
        <taxon>Muscidae</taxon>
        <taxon>Stomoxys</taxon>
    </lineage>
</organism>
<evidence type="ECO:0000313" key="10">
    <source>
        <dbReference type="EnsemblMetazoa" id="SCAU012843-PA"/>
    </source>
</evidence>
<proteinExistence type="predicted"/>
<accession>A0A1I8Q0V9</accession>
<evidence type="ECO:0000256" key="8">
    <source>
        <dbReference type="SAM" id="Phobius"/>
    </source>
</evidence>
<dbReference type="InterPro" id="IPR052192">
    <property type="entry name" value="Insect_Ionotropic_Sensory_Rcpt"/>
</dbReference>
<protein>
    <recommendedName>
        <fullName evidence="12">Ionotropic glutamate receptor C-terminal domain-containing protein</fullName>
    </recommendedName>
</protein>
<evidence type="ECO:0000256" key="4">
    <source>
        <dbReference type="ARBA" id="ARBA00022989"/>
    </source>
</evidence>
<keyword evidence="2" id="KW-1003">Cell membrane</keyword>
<feature type="transmembrane region" description="Helical" evidence="8">
    <location>
        <begin position="552"/>
        <end position="567"/>
    </location>
</feature>
<feature type="transmembrane region" description="Helical" evidence="8">
    <location>
        <begin position="391"/>
        <end position="410"/>
    </location>
</feature>
<keyword evidence="11" id="KW-1185">Reference proteome</keyword>
<dbReference type="STRING" id="35570.A0A1I8Q0V9"/>
<dbReference type="PANTHER" id="PTHR42643">
    <property type="entry name" value="IONOTROPIC RECEPTOR 20A-RELATED"/>
    <property type="match status" value="1"/>
</dbReference>
<keyword evidence="6" id="KW-0675">Receptor</keyword>
<feature type="transmembrane region" description="Helical" evidence="8">
    <location>
        <begin position="337"/>
        <end position="357"/>
    </location>
</feature>
<dbReference type="Proteomes" id="UP000095300">
    <property type="component" value="Unassembled WGS sequence"/>
</dbReference>
<keyword evidence="7" id="KW-0325">Glycoprotein</keyword>
<dbReference type="GO" id="GO:0005886">
    <property type="term" value="C:plasma membrane"/>
    <property type="evidence" value="ECO:0007669"/>
    <property type="project" value="UniProtKB-SubCell"/>
</dbReference>
<evidence type="ECO:0000256" key="6">
    <source>
        <dbReference type="ARBA" id="ARBA00023170"/>
    </source>
</evidence>
<evidence type="ECO:0000256" key="2">
    <source>
        <dbReference type="ARBA" id="ARBA00022475"/>
    </source>
</evidence>
<name>A0A1I8Q0V9_STOCA</name>
<evidence type="ECO:0008006" key="12">
    <source>
        <dbReference type="Google" id="ProtNLM"/>
    </source>
</evidence>
<comment type="subcellular location">
    <subcellularLocation>
        <location evidence="1">Cell membrane</location>
        <topology evidence="1">Multi-pass membrane protein</topology>
    </subcellularLocation>
</comment>
<evidence type="ECO:0000256" key="7">
    <source>
        <dbReference type="ARBA" id="ARBA00023180"/>
    </source>
</evidence>
<evidence type="ECO:0000256" key="5">
    <source>
        <dbReference type="ARBA" id="ARBA00023136"/>
    </source>
</evidence>
<keyword evidence="4 8" id="KW-1133">Transmembrane helix</keyword>
<keyword evidence="9" id="KW-0732">Signal</keyword>
<dbReference type="AlphaFoldDB" id="A0A1I8Q0V9"/>
<feature type="transmembrane region" description="Helical" evidence="8">
    <location>
        <begin position="364"/>
        <end position="385"/>
    </location>
</feature>
<keyword evidence="3 8" id="KW-0812">Transmembrane</keyword>
<dbReference type="VEuPathDB" id="VectorBase:SCAU012843"/>
<reference evidence="10" key="1">
    <citation type="submission" date="2020-05" db="UniProtKB">
        <authorList>
            <consortium name="EnsemblMetazoa"/>
        </authorList>
    </citation>
    <scope>IDENTIFICATION</scope>
    <source>
        <strain evidence="10">USDA</strain>
    </source>
</reference>
<feature type="chain" id="PRO_5016166246" description="Ionotropic glutamate receptor C-terminal domain-containing protein" evidence="9">
    <location>
        <begin position="22"/>
        <end position="649"/>
    </location>
</feature>
<feature type="transmembrane region" description="Helical" evidence="8">
    <location>
        <begin position="579"/>
        <end position="599"/>
    </location>
</feature>